<keyword evidence="2" id="KW-0732">Signal</keyword>
<dbReference type="EMBL" id="BAABIM010000002">
    <property type="protein sequence ID" value="GAA4682472.1"/>
    <property type="molecule type" value="Genomic_DNA"/>
</dbReference>
<gene>
    <name evidence="3" type="ORF">GCM10023226_19520</name>
</gene>
<evidence type="ECO:0000256" key="2">
    <source>
        <dbReference type="SAM" id="SignalP"/>
    </source>
</evidence>
<proteinExistence type="predicted"/>
<feature type="signal peptide" evidence="2">
    <location>
        <begin position="1"/>
        <end position="35"/>
    </location>
</feature>
<dbReference type="Proteomes" id="UP001500621">
    <property type="component" value="Unassembled WGS sequence"/>
</dbReference>
<feature type="region of interest" description="Disordered" evidence="1">
    <location>
        <begin position="107"/>
        <end position="127"/>
    </location>
</feature>
<accession>A0ABP8W7K4</accession>
<comment type="caution">
    <text evidence="3">The sequence shown here is derived from an EMBL/GenBank/DDBJ whole genome shotgun (WGS) entry which is preliminary data.</text>
</comment>
<evidence type="ECO:0000313" key="4">
    <source>
        <dbReference type="Proteomes" id="UP001500621"/>
    </source>
</evidence>
<organism evidence="3 4">
    <name type="scientific">Nocardioides nanhaiensis</name>
    <dbReference type="NCBI Taxonomy" id="1476871"/>
    <lineage>
        <taxon>Bacteria</taxon>
        <taxon>Bacillati</taxon>
        <taxon>Actinomycetota</taxon>
        <taxon>Actinomycetes</taxon>
        <taxon>Propionibacteriales</taxon>
        <taxon>Nocardioidaceae</taxon>
        <taxon>Nocardioides</taxon>
    </lineage>
</organism>
<evidence type="ECO:0000313" key="3">
    <source>
        <dbReference type="EMBL" id="GAA4682472.1"/>
    </source>
</evidence>
<evidence type="ECO:0000256" key="1">
    <source>
        <dbReference type="SAM" id="MobiDB-lite"/>
    </source>
</evidence>
<dbReference type="RefSeq" id="WP_345265213.1">
    <property type="nucleotide sequence ID" value="NZ_BAABIM010000002.1"/>
</dbReference>
<dbReference type="NCBIfam" id="NF045524">
    <property type="entry name" value="MXAN_6640_HExxH"/>
    <property type="match status" value="1"/>
</dbReference>
<sequence length="545" mass="58561">MIRRRSAPRTLVRSTLALLAATALALAAGPLPATAAPLAAPAAVADGEGASGAARAALARVEQLLAPGFSAQSGRATSRDVTMALRDLALQRSALRGADRARAAAFLARPTDPPGSSNPDSPFSYGNVPSERACNSEVCVHWVESGPNAPSLADPNGNGRPDWIDTTYSTVAAVHDQYVAAGYRSPKPDAGRGGSNATDVYVADLGPGLYGYCTSDERIRNSGPRDAWAYCVVDNDYAGFPTNTPTENLQVTVAHEFFHAVQFGYDIAEDLWFLEGTAAWVEDEMYDGVDDNLQYLRASPLREPTVPLDTFDSATGYHYGTWIFFRYLSERFPAAQGGLPTIVRDMIRRTDSRRGAPDQYSMQAVKSVLAARKQQLPRLYATFASANRRPFATYDEARANRYPVAPLAKRYRLGAGTTRRGSFRADHMTSATVRATPAPGLRNAAWKLRIGLQMAPSARGSAAVASLTLRDGTVRKLAIPIGPRGGGRKVVPFTAGQVKHVELTMVNAGTQYRCFVRGPSSCQGVSRNDDVLERFTLQVVGRAGS</sequence>
<name>A0ABP8W7K4_9ACTN</name>
<reference evidence="4" key="1">
    <citation type="journal article" date="2019" name="Int. J. Syst. Evol. Microbiol.">
        <title>The Global Catalogue of Microorganisms (GCM) 10K type strain sequencing project: providing services to taxonomists for standard genome sequencing and annotation.</title>
        <authorList>
            <consortium name="The Broad Institute Genomics Platform"/>
            <consortium name="The Broad Institute Genome Sequencing Center for Infectious Disease"/>
            <person name="Wu L."/>
            <person name="Ma J."/>
        </authorList>
    </citation>
    <scope>NUCLEOTIDE SEQUENCE [LARGE SCALE GENOMIC DNA]</scope>
    <source>
        <strain evidence="4">JCM 18127</strain>
    </source>
</reference>
<keyword evidence="4" id="KW-1185">Reference proteome</keyword>
<protein>
    <submittedName>
        <fullName evidence="3">Uncharacterized protein</fullName>
    </submittedName>
</protein>
<feature type="chain" id="PRO_5047009978" evidence="2">
    <location>
        <begin position="36"/>
        <end position="545"/>
    </location>
</feature>